<evidence type="ECO:0000313" key="2">
    <source>
        <dbReference type="Proteomes" id="UP001430953"/>
    </source>
</evidence>
<reference evidence="1 2" key="1">
    <citation type="submission" date="2023-03" db="EMBL/GenBank/DDBJ databases">
        <title>High recombination rates correlate with genetic variation in Cardiocondyla obscurior ants.</title>
        <authorList>
            <person name="Errbii M."/>
        </authorList>
    </citation>
    <scope>NUCLEOTIDE SEQUENCE [LARGE SCALE GENOMIC DNA]</scope>
    <source>
        <strain evidence="1">Alpha-2009</strain>
        <tissue evidence="1">Whole body</tissue>
    </source>
</reference>
<dbReference type="Proteomes" id="UP001430953">
    <property type="component" value="Unassembled WGS sequence"/>
</dbReference>
<keyword evidence="2" id="KW-1185">Reference proteome</keyword>
<evidence type="ECO:0000313" key="1">
    <source>
        <dbReference type="EMBL" id="KAL0129384.1"/>
    </source>
</evidence>
<accession>A0AAW2GQ66</accession>
<name>A0AAW2GQ66_9HYME</name>
<comment type="caution">
    <text evidence="1">The sequence shown here is derived from an EMBL/GenBank/DDBJ whole genome shotgun (WGS) entry which is preliminary data.</text>
</comment>
<sequence>MIAAFFELCASPRMTNLDALSRRLVNTIYETNISSETYRAEAIIRVKKISPSLAQDIFSLVRLRKKDYRYVSIVIYCTILYVIMQLHDTHIRSHPPRMRSHRHTHTRLRVRHAHVRVGNAAATKIRSFARQLSRFRRLQRTPYLTRAIIYSS</sequence>
<dbReference type="EMBL" id="JADYXP020000003">
    <property type="protein sequence ID" value="KAL0129384.1"/>
    <property type="molecule type" value="Genomic_DNA"/>
</dbReference>
<gene>
    <name evidence="1" type="ORF">PUN28_004228</name>
</gene>
<proteinExistence type="predicted"/>
<dbReference type="AlphaFoldDB" id="A0AAW2GQ66"/>
<protein>
    <submittedName>
        <fullName evidence="1">Uncharacterized protein</fullName>
    </submittedName>
</protein>
<organism evidence="1 2">
    <name type="scientific">Cardiocondyla obscurior</name>
    <dbReference type="NCBI Taxonomy" id="286306"/>
    <lineage>
        <taxon>Eukaryota</taxon>
        <taxon>Metazoa</taxon>
        <taxon>Ecdysozoa</taxon>
        <taxon>Arthropoda</taxon>
        <taxon>Hexapoda</taxon>
        <taxon>Insecta</taxon>
        <taxon>Pterygota</taxon>
        <taxon>Neoptera</taxon>
        <taxon>Endopterygota</taxon>
        <taxon>Hymenoptera</taxon>
        <taxon>Apocrita</taxon>
        <taxon>Aculeata</taxon>
        <taxon>Formicoidea</taxon>
        <taxon>Formicidae</taxon>
        <taxon>Myrmicinae</taxon>
        <taxon>Cardiocondyla</taxon>
    </lineage>
</organism>